<dbReference type="RefSeq" id="WP_181062022.1">
    <property type="nucleotide sequence ID" value="NZ_JACDTY010000034.1"/>
</dbReference>
<dbReference type="InterPro" id="IPR032710">
    <property type="entry name" value="NTF2-like_dom_sf"/>
</dbReference>
<dbReference type="AlphaFoldDB" id="A0A838BGE3"/>
<dbReference type="EMBL" id="JACDTY010000034">
    <property type="protein sequence ID" value="MBA1145117.1"/>
    <property type="molecule type" value="Genomic_DNA"/>
</dbReference>
<comment type="caution">
    <text evidence="2">The sequence shown here is derived from an EMBL/GenBank/DDBJ whole genome shotgun (WGS) entry which is preliminary data.</text>
</comment>
<dbReference type="Proteomes" id="UP000558284">
    <property type="component" value="Unassembled WGS sequence"/>
</dbReference>
<gene>
    <name evidence="2" type="ORF">H0241_33630</name>
</gene>
<evidence type="ECO:0000259" key="1">
    <source>
        <dbReference type="Pfam" id="PF12680"/>
    </source>
</evidence>
<dbReference type="InterPro" id="IPR037401">
    <property type="entry name" value="SnoaL-like"/>
</dbReference>
<dbReference type="Gene3D" id="3.10.450.50">
    <property type="match status" value="1"/>
</dbReference>
<dbReference type="SUPFAM" id="SSF54427">
    <property type="entry name" value="NTF2-like"/>
    <property type="match status" value="1"/>
</dbReference>
<reference evidence="2 3" key="1">
    <citation type="submission" date="2020-07" db="EMBL/GenBank/DDBJ databases">
        <title>Definition of the novel symbiovar canariense within Mesorhizobium novociceri, a new species of genus Mesorhizobium nodulating Cicer canariense in the Caldera de Taburiente National Park (La Palma, Canary Islands).</title>
        <authorList>
            <person name="Leon-Barrios M."/>
            <person name="Perez-Yepez J."/>
            <person name="Flores-Felix J.D."/>
            <person name="Ramirez-Baena M.H."/>
            <person name="Pulido-Suarez L."/>
            <person name="Igual J.M."/>
            <person name="Velazquez E."/>
            <person name="Peix A."/>
        </authorList>
    </citation>
    <scope>NUCLEOTIDE SEQUENCE [LARGE SCALE GENOMIC DNA]</scope>
    <source>
        <strain evidence="2 3">CCANP35</strain>
    </source>
</reference>
<keyword evidence="3" id="KW-1185">Reference proteome</keyword>
<accession>A0A838BGE3</accession>
<protein>
    <submittedName>
        <fullName evidence="2">Nuclear transport factor 2 family protein</fullName>
    </submittedName>
</protein>
<evidence type="ECO:0000313" key="2">
    <source>
        <dbReference type="EMBL" id="MBA1145117.1"/>
    </source>
</evidence>
<feature type="domain" description="SnoaL-like" evidence="1">
    <location>
        <begin position="8"/>
        <end position="120"/>
    </location>
</feature>
<sequence>MKDVKAIARKFFATYDAHDVDGMLALCANDAQGRYVPYGRDSIVPIRGGLDAIWHAFPQAVPNFRVEVVEILAEGSTVTVQAVMSGPIPADVPGIARKAQVVFIPHAYFLRFDEHGNISRLDAYWDNTVLQSVKPSAV</sequence>
<proteinExistence type="predicted"/>
<dbReference type="Pfam" id="PF12680">
    <property type="entry name" value="SnoaL_2"/>
    <property type="match status" value="1"/>
</dbReference>
<organism evidence="2 3">
    <name type="scientific">Mesorhizobium neociceri</name>
    <dbReference type="NCBI Taxonomy" id="1307853"/>
    <lineage>
        <taxon>Bacteria</taxon>
        <taxon>Pseudomonadati</taxon>
        <taxon>Pseudomonadota</taxon>
        <taxon>Alphaproteobacteria</taxon>
        <taxon>Hyphomicrobiales</taxon>
        <taxon>Phyllobacteriaceae</taxon>
        <taxon>Mesorhizobium</taxon>
    </lineage>
</organism>
<evidence type="ECO:0000313" key="3">
    <source>
        <dbReference type="Proteomes" id="UP000558284"/>
    </source>
</evidence>
<name>A0A838BGE3_9HYPH</name>